<evidence type="ECO:0000256" key="4">
    <source>
        <dbReference type="ARBA" id="ARBA00022692"/>
    </source>
</evidence>
<name>A0A8J2YKM0_9RHOB</name>
<accession>A0A8J2YKM0</accession>
<keyword evidence="4 7" id="KW-0812">Transmembrane</keyword>
<evidence type="ECO:0000256" key="3">
    <source>
        <dbReference type="ARBA" id="ARBA00022475"/>
    </source>
</evidence>
<evidence type="ECO:0000256" key="5">
    <source>
        <dbReference type="ARBA" id="ARBA00022989"/>
    </source>
</evidence>
<evidence type="ECO:0000256" key="6">
    <source>
        <dbReference type="ARBA" id="ARBA00023136"/>
    </source>
</evidence>
<feature type="transmembrane region" description="Helical" evidence="7">
    <location>
        <begin position="80"/>
        <end position="99"/>
    </location>
</feature>
<reference evidence="8" key="2">
    <citation type="submission" date="2020-09" db="EMBL/GenBank/DDBJ databases">
        <authorList>
            <person name="Sun Q."/>
            <person name="Sedlacek I."/>
        </authorList>
    </citation>
    <scope>NUCLEOTIDE SEQUENCE</scope>
    <source>
        <strain evidence="8">CCM 7684</strain>
    </source>
</reference>
<organism evidence="8 9">
    <name type="scientific">Agaricicola taiwanensis</name>
    <dbReference type="NCBI Taxonomy" id="591372"/>
    <lineage>
        <taxon>Bacteria</taxon>
        <taxon>Pseudomonadati</taxon>
        <taxon>Pseudomonadota</taxon>
        <taxon>Alphaproteobacteria</taxon>
        <taxon>Rhodobacterales</taxon>
        <taxon>Paracoccaceae</taxon>
        <taxon>Agaricicola</taxon>
    </lineage>
</organism>
<evidence type="ECO:0000256" key="7">
    <source>
        <dbReference type="SAM" id="Phobius"/>
    </source>
</evidence>
<keyword evidence="9" id="KW-1185">Reference proteome</keyword>
<evidence type="ECO:0000313" key="9">
    <source>
        <dbReference type="Proteomes" id="UP000602745"/>
    </source>
</evidence>
<dbReference type="PANTHER" id="PTHR30250:SF10">
    <property type="entry name" value="LIPOPOLYSACCHARIDE BIOSYNTHESIS PROTEIN WZXC"/>
    <property type="match status" value="1"/>
</dbReference>
<keyword evidence="5 7" id="KW-1133">Transmembrane helix</keyword>
<dbReference type="AlphaFoldDB" id="A0A8J2YKM0"/>
<dbReference type="Proteomes" id="UP000602745">
    <property type="component" value="Unassembled WGS sequence"/>
</dbReference>
<feature type="transmembrane region" description="Helical" evidence="7">
    <location>
        <begin position="257"/>
        <end position="275"/>
    </location>
</feature>
<keyword evidence="6 7" id="KW-0472">Membrane</keyword>
<dbReference type="Pfam" id="PF13440">
    <property type="entry name" value="Polysacc_synt_3"/>
    <property type="match status" value="1"/>
</dbReference>
<dbReference type="PANTHER" id="PTHR30250">
    <property type="entry name" value="PST FAMILY PREDICTED COLANIC ACID TRANSPORTER"/>
    <property type="match status" value="1"/>
</dbReference>
<evidence type="ECO:0000256" key="1">
    <source>
        <dbReference type="ARBA" id="ARBA00004651"/>
    </source>
</evidence>
<proteinExistence type="inferred from homology"/>
<comment type="similarity">
    <text evidence="2">Belongs to the polysaccharide synthase family.</text>
</comment>
<dbReference type="RefSeq" id="WP_188410394.1">
    <property type="nucleotide sequence ID" value="NZ_BMCP01000003.1"/>
</dbReference>
<dbReference type="InterPro" id="IPR050833">
    <property type="entry name" value="Poly_Biosynth_Transport"/>
</dbReference>
<sequence>MAYGRRALGASFWSLMTNGGQQIIGFLFFVFLARLLPPEDFGVIAMALLVVDVLATIGRVGQVEALVQREEIDDRLCGRLFWVLQLIGLALMGLVMLAAPPISAFFRVPELVMVLVALAPVCWLQNLSAIPEARLRRDFRYKELALRSIVGMLVGGLAGVIAAFAGWGVYALVVQRLTNQLAQNVLLWASVRWVPAIDFRPRTGDQPLFPTLAFGAKVAVATLLNTANVRLIDVMVGFFMGPVALGYLRIAWRSFDFIMQFSIIPVVNVALATFSRLRDEPARLKRAYLKMTALASLSIFPICFGVGSVAHVALPIVFGERWMPSAPLMQALSPIAVAATINYFFVPLMTAVGHANWVLRQGLFQLVLSITLTYAASQWSIYAVIAAHVARATIMALLNMWSIRRAVGISPAETLSAIAPALLSALIMAASVWASWIWLFDHGGTLLHLFALIAAGVAVYAGILLLLFRRFVMGLWDEFQQMRRARKTGSGAVAE</sequence>
<dbReference type="GO" id="GO:0005886">
    <property type="term" value="C:plasma membrane"/>
    <property type="evidence" value="ECO:0007669"/>
    <property type="project" value="UniProtKB-SubCell"/>
</dbReference>
<feature type="transmembrane region" description="Helical" evidence="7">
    <location>
        <begin position="105"/>
        <end position="124"/>
    </location>
</feature>
<dbReference type="CDD" id="cd13127">
    <property type="entry name" value="MATE_tuaB_like"/>
    <property type="match status" value="1"/>
</dbReference>
<feature type="transmembrane region" description="Helical" evidence="7">
    <location>
        <begin position="415"/>
        <end position="440"/>
    </location>
</feature>
<feature type="transmembrane region" description="Helical" evidence="7">
    <location>
        <begin position="144"/>
        <end position="170"/>
    </location>
</feature>
<feature type="transmembrane region" description="Helical" evidence="7">
    <location>
        <begin position="231"/>
        <end position="251"/>
    </location>
</feature>
<gene>
    <name evidence="8" type="ORF">GCM10007276_27640</name>
</gene>
<comment type="subcellular location">
    <subcellularLocation>
        <location evidence="1">Cell membrane</location>
        <topology evidence="1">Multi-pass membrane protein</topology>
    </subcellularLocation>
</comment>
<reference evidence="8" key="1">
    <citation type="journal article" date="2014" name="Int. J. Syst. Evol. Microbiol.">
        <title>Complete genome sequence of Corynebacterium casei LMG S-19264T (=DSM 44701T), isolated from a smear-ripened cheese.</title>
        <authorList>
            <consortium name="US DOE Joint Genome Institute (JGI-PGF)"/>
            <person name="Walter F."/>
            <person name="Albersmeier A."/>
            <person name="Kalinowski J."/>
            <person name="Ruckert C."/>
        </authorList>
    </citation>
    <scope>NUCLEOTIDE SEQUENCE</scope>
    <source>
        <strain evidence="8">CCM 7684</strain>
    </source>
</reference>
<feature type="transmembrane region" description="Helical" evidence="7">
    <location>
        <begin position="41"/>
        <end position="60"/>
    </location>
</feature>
<evidence type="ECO:0000313" key="8">
    <source>
        <dbReference type="EMBL" id="GGE48968.1"/>
    </source>
</evidence>
<feature type="transmembrane region" description="Helical" evidence="7">
    <location>
        <begin position="12"/>
        <end position="35"/>
    </location>
</feature>
<feature type="transmembrane region" description="Helical" evidence="7">
    <location>
        <begin position="381"/>
        <end position="403"/>
    </location>
</feature>
<comment type="caution">
    <text evidence="8">The sequence shown here is derived from an EMBL/GenBank/DDBJ whole genome shotgun (WGS) entry which is preliminary data.</text>
</comment>
<dbReference type="EMBL" id="BMCP01000003">
    <property type="protein sequence ID" value="GGE48968.1"/>
    <property type="molecule type" value="Genomic_DNA"/>
</dbReference>
<feature type="transmembrane region" description="Helical" evidence="7">
    <location>
        <begin position="287"/>
        <end position="314"/>
    </location>
</feature>
<feature type="transmembrane region" description="Helical" evidence="7">
    <location>
        <begin position="208"/>
        <end position="224"/>
    </location>
</feature>
<protein>
    <submittedName>
        <fullName evidence="8">Lipopolysaccharide biosynthesis protein</fullName>
    </submittedName>
</protein>
<keyword evidence="3" id="KW-1003">Cell membrane</keyword>
<evidence type="ECO:0000256" key="2">
    <source>
        <dbReference type="ARBA" id="ARBA00007430"/>
    </source>
</evidence>
<feature type="transmembrane region" description="Helical" evidence="7">
    <location>
        <begin position="446"/>
        <end position="468"/>
    </location>
</feature>